<sequence length="143" mass="14451">MANFLSAVPEQEVPPEDAFATAQVRAGNCQAVVVDVDGITLATISGSIDAVSVGDFTGHLAAACAAGTGRLVLDMSDVDFLSVDGIAALHNTARYVTNSGGALAVSGGRAVRRPLQRTGLDGLIPVFDWLPTAFDAVGGIAPA</sequence>
<organism evidence="2 3">
    <name type="scientific">Gordonia asplenii</name>
    <dbReference type="NCBI Taxonomy" id="2725283"/>
    <lineage>
        <taxon>Bacteria</taxon>
        <taxon>Bacillati</taxon>
        <taxon>Actinomycetota</taxon>
        <taxon>Actinomycetes</taxon>
        <taxon>Mycobacteriales</taxon>
        <taxon>Gordoniaceae</taxon>
        <taxon>Gordonia</taxon>
    </lineage>
</organism>
<name>A0A848LAM1_9ACTN</name>
<feature type="domain" description="STAS" evidence="1">
    <location>
        <begin position="29"/>
        <end position="140"/>
    </location>
</feature>
<evidence type="ECO:0000259" key="1">
    <source>
        <dbReference type="PROSITE" id="PS50801"/>
    </source>
</evidence>
<dbReference type="Proteomes" id="UP000550729">
    <property type="component" value="Unassembled WGS sequence"/>
</dbReference>
<keyword evidence="3" id="KW-1185">Reference proteome</keyword>
<evidence type="ECO:0000313" key="3">
    <source>
        <dbReference type="Proteomes" id="UP000550729"/>
    </source>
</evidence>
<dbReference type="GO" id="GO:0043856">
    <property type="term" value="F:anti-sigma factor antagonist activity"/>
    <property type="evidence" value="ECO:0007669"/>
    <property type="project" value="TreeGrafter"/>
</dbReference>
<dbReference type="EMBL" id="JABBNB010000038">
    <property type="protein sequence ID" value="NMO04618.1"/>
    <property type="molecule type" value="Genomic_DNA"/>
</dbReference>
<dbReference type="SUPFAM" id="SSF52091">
    <property type="entry name" value="SpoIIaa-like"/>
    <property type="match status" value="1"/>
</dbReference>
<reference evidence="2 3" key="1">
    <citation type="submission" date="2020-04" db="EMBL/GenBank/DDBJ databases">
        <title>Gordonia sp. nov. TBRC 11910.</title>
        <authorList>
            <person name="Suriyachadkun C."/>
        </authorList>
    </citation>
    <scope>NUCLEOTIDE SEQUENCE [LARGE SCALE GENOMIC DNA]</scope>
    <source>
        <strain evidence="2 3">TBRC 11910</strain>
    </source>
</reference>
<evidence type="ECO:0000313" key="2">
    <source>
        <dbReference type="EMBL" id="NMO04618.1"/>
    </source>
</evidence>
<dbReference type="Pfam" id="PF01740">
    <property type="entry name" value="STAS"/>
    <property type="match status" value="1"/>
</dbReference>
<proteinExistence type="predicted"/>
<accession>A0A848LAM1</accession>
<protein>
    <submittedName>
        <fullName evidence="2">STAS domain-containing protein</fullName>
    </submittedName>
</protein>
<dbReference type="InterPro" id="IPR036513">
    <property type="entry name" value="STAS_dom_sf"/>
</dbReference>
<dbReference type="CDD" id="cd07043">
    <property type="entry name" value="STAS_anti-anti-sigma_factors"/>
    <property type="match status" value="1"/>
</dbReference>
<dbReference type="Gene3D" id="3.30.750.24">
    <property type="entry name" value="STAS domain"/>
    <property type="match status" value="1"/>
</dbReference>
<gene>
    <name evidence="2" type="ORF">HH308_25685</name>
</gene>
<comment type="caution">
    <text evidence="2">The sequence shown here is derived from an EMBL/GenBank/DDBJ whole genome shotgun (WGS) entry which is preliminary data.</text>
</comment>
<dbReference type="InterPro" id="IPR002645">
    <property type="entry name" value="STAS_dom"/>
</dbReference>
<dbReference type="PROSITE" id="PS50801">
    <property type="entry name" value="STAS"/>
    <property type="match status" value="1"/>
</dbReference>
<dbReference type="RefSeq" id="WP_170197123.1">
    <property type="nucleotide sequence ID" value="NZ_JABBNB010000038.1"/>
</dbReference>
<dbReference type="AlphaFoldDB" id="A0A848LAM1"/>
<dbReference type="PANTHER" id="PTHR33495">
    <property type="entry name" value="ANTI-SIGMA FACTOR ANTAGONIST TM_1081-RELATED-RELATED"/>
    <property type="match status" value="1"/>
</dbReference>